<keyword evidence="1" id="KW-1133">Transmembrane helix</keyword>
<dbReference type="EMBL" id="BMAV01008424">
    <property type="protein sequence ID" value="GFY52018.1"/>
    <property type="molecule type" value="Genomic_DNA"/>
</dbReference>
<protein>
    <submittedName>
        <fullName evidence="2">Uncharacterized protein</fullName>
    </submittedName>
</protein>
<gene>
    <name evidence="2" type="ORF">TNIN_234281</name>
</gene>
<feature type="non-terminal residue" evidence="2">
    <location>
        <position position="1"/>
    </location>
</feature>
<keyword evidence="1" id="KW-0812">Transmembrane</keyword>
<comment type="caution">
    <text evidence="2">The sequence shown here is derived from an EMBL/GenBank/DDBJ whole genome shotgun (WGS) entry which is preliminary data.</text>
</comment>
<evidence type="ECO:0000313" key="3">
    <source>
        <dbReference type="Proteomes" id="UP000886998"/>
    </source>
</evidence>
<feature type="transmembrane region" description="Helical" evidence="1">
    <location>
        <begin position="12"/>
        <end position="35"/>
    </location>
</feature>
<keyword evidence="3" id="KW-1185">Reference proteome</keyword>
<accession>A0A8X6XES7</accession>
<name>A0A8X6XES7_9ARAC</name>
<evidence type="ECO:0000256" key="1">
    <source>
        <dbReference type="SAM" id="Phobius"/>
    </source>
</evidence>
<proteinExistence type="predicted"/>
<sequence length="43" mass="4880">YGRSFKKERNSPLAVLWSFCMIDGIQVPAASLTFIEEIHLLVV</sequence>
<organism evidence="2 3">
    <name type="scientific">Trichonephila inaurata madagascariensis</name>
    <dbReference type="NCBI Taxonomy" id="2747483"/>
    <lineage>
        <taxon>Eukaryota</taxon>
        <taxon>Metazoa</taxon>
        <taxon>Ecdysozoa</taxon>
        <taxon>Arthropoda</taxon>
        <taxon>Chelicerata</taxon>
        <taxon>Arachnida</taxon>
        <taxon>Araneae</taxon>
        <taxon>Araneomorphae</taxon>
        <taxon>Entelegynae</taxon>
        <taxon>Araneoidea</taxon>
        <taxon>Nephilidae</taxon>
        <taxon>Trichonephila</taxon>
        <taxon>Trichonephila inaurata</taxon>
    </lineage>
</organism>
<evidence type="ECO:0000313" key="2">
    <source>
        <dbReference type="EMBL" id="GFY52018.1"/>
    </source>
</evidence>
<reference evidence="2" key="1">
    <citation type="submission" date="2020-08" db="EMBL/GenBank/DDBJ databases">
        <title>Multicomponent nature underlies the extraordinary mechanical properties of spider dragline silk.</title>
        <authorList>
            <person name="Kono N."/>
            <person name="Nakamura H."/>
            <person name="Mori M."/>
            <person name="Yoshida Y."/>
            <person name="Ohtoshi R."/>
            <person name="Malay A.D."/>
            <person name="Moran D.A.P."/>
            <person name="Tomita M."/>
            <person name="Numata K."/>
            <person name="Arakawa K."/>
        </authorList>
    </citation>
    <scope>NUCLEOTIDE SEQUENCE</scope>
</reference>
<dbReference type="Proteomes" id="UP000886998">
    <property type="component" value="Unassembled WGS sequence"/>
</dbReference>
<keyword evidence="1" id="KW-0472">Membrane</keyword>
<dbReference type="AlphaFoldDB" id="A0A8X6XES7"/>